<dbReference type="Proteomes" id="UP001451606">
    <property type="component" value="Chromosome"/>
</dbReference>
<dbReference type="GeneID" id="95966848"/>
<keyword evidence="1" id="KW-0812">Transmembrane</keyword>
<dbReference type="AlphaFoldDB" id="A0AAX4NDL5"/>
<evidence type="ECO:0000313" key="2">
    <source>
        <dbReference type="EMBL" id="WYX99591.1"/>
    </source>
</evidence>
<keyword evidence="1" id="KW-1133">Transmembrane helix</keyword>
<evidence type="ECO:0000313" key="3">
    <source>
        <dbReference type="Proteomes" id="UP001451606"/>
    </source>
</evidence>
<accession>A0AAX4NDL5</accession>
<keyword evidence="3" id="KW-1185">Reference proteome</keyword>
<reference evidence="2 3" key="1">
    <citation type="submission" date="2023-09" db="EMBL/GenBank/DDBJ databases">
        <authorList>
            <person name="Golyshina O.V."/>
            <person name="Lunev E.A."/>
            <person name="Bargiela R."/>
            <person name="Gaines M.C."/>
            <person name="Daum B."/>
            <person name="Bale N.J."/>
            <person name="Koenen M."/>
            <person name="Sinninghe Damst J.S."/>
            <person name="Yakimov M."/>
            <person name="Golyshin P.N."/>
        </authorList>
    </citation>
    <scope>NUCLEOTIDE SEQUENCE [LARGE SCALE GENOMIC DNA]</scope>
    <source>
        <strain evidence="2 3">M1</strain>
    </source>
</reference>
<proteinExistence type="predicted"/>
<dbReference type="RefSeq" id="WP_393971559.1">
    <property type="nucleotide sequence ID" value="NZ_CP133772.1"/>
</dbReference>
<dbReference type="EMBL" id="CP133772">
    <property type="protein sequence ID" value="WYX99591.1"/>
    <property type="molecule type" value="Genomic_DNA"/>
</dbReference>
<evidence type="ECO:0000256" key="1">
    <source>
        <dbReference type="SAM" id="Phobius"/>
    </source>
</evidence>
<organism evidence="2 3">
    <name type="scientific">Oxyplasma meridianum</name>
    <dbReference type="NCBI Taxonomy" id="3073602"/>
    <lineage>
        <taxon>Archaea</taxon>
        <taxon>Methanobacteriati</taxon>
        <taxon>Thermoplasmatota</taxon>
        <taxon>Thermoplasmata</taxon>
        <taxon>Thermoplasmatales</taxon>
        <taxon>Thermoplasmataceae</taxon>
        <taxon>Oxyplasma</taxon>
    </lineage>
</organism>
<gene>
    <name evidence="2" type="ORF">OXIME_000126</name>
</gene>
<protein>
    <submittedName>
        <fullName evidence="2">Uncharacterized protein</fullName>
    </submittedName>
</protein>
<keyword evidence="1" id="KW-0472">Membrane</keyword>
<dbReference type="KEGG" id="omr:OXIME_000126"/>
<feature type="transmembrane region" description="Helical" evidence="1">
    <location>
        <begin position="86"/>
        <end position="110"/>
    </location>
</feature>
<name>A0AAX4NDL5_9ARCH</name>
<sequence>MSSSYKIIFSLLILIVTSFLLAFTGLWYLQAIPAAAFGFFTLRSRSLYILAGIFSAIGMLSAIFSYDAGYRMGNGNLVAGIIGFPGGYLIPLAMTIIVIFILGVFGAMFGGSFTKDEHKR</sequence>
<feature type="transmembrane region" description="Helical" evidence="1">
    <location>
        <begin position="47"/>
        <end position="66"/>
    </location>
</feature>
<feature type="transmembrane region" description="Helical" evidence="1">
    <location>
        <begin position="6"/>
        <end position="27"/>
    </location>
</feature>